<organism evidence="1 2">
    <name type="scientific">Salvia divinorum</name>
    <name type="common">Maria pastora</name>
    <name type="synonym">Diviner's sage</name>
    <dbReference type="NCBI Taxonomy" id="28513"/>
    <lineage>
        <taxon>Eukaryota</taxon>
        <taxon>Viridiplantae</taxon>
        <taxon>Streptophyta</taxon>
        <taxon>Embryophyta</taxon>
        <taxon>Tracheophyta</taxon>
        <taxon>Spermatophyta</taxon>
        <taxon>Magnoliopsida</taxon>
        <taxon>eudicotyledons</taxon>
        <taxon>Gunneridae</taxon>
        <taxon>Pentapetalae</taxon>
        <taxon>asterids</taxon>
        <taxon>lamiids</taxon>
        <taxon>Lamiales</taxon>
        <taxon>Lamiaceae</taxon>
        <taxon>Nepetoideae</taxon>
        <taxon>Mentheae</taxon>
        <taxon>Salviinae</taxon>
        <taxon>Salvia</taxon>
        <taxon>Salvia subgen. Calosphace</taxon>
    </lineage>
</organism>
<protein>
    <submittedName>
        <fullName evidence="1">Secreted RxLR effector protein 161-like protein</fullName>
    </submittedName>
</protein>
<name>A0ABD1ICY0_SALDI</name>
<dbReference type="PANTHER" id="PTHR11439">
    <property type="entry name" value="GAG-POL-RELATED RETROTRANSPOSON"/>
    <property type="match status" value="1"/>
</dbReference>
<evidence type="ECO:0000313" key="1">
    <source>
        <dbReference type="EMBL" id="KAL1565166.1"/>
    </source>
</evidence>
<proteinExistence type="predicted"/>
<gene>
    <name evidence="1" type="ORF">AAHA92_07418</name>
</gene>
<evidence type="ECO:0000313" key="2">
    <source>
        <dbReference type="Proteomes" id="UP001567538"/>
    </source>
</evidence>
<dbReference type="EMBL" id="JBEAFC010000003">
    <property type="protein sequence ID" value="KAL1565166.1"/>
    <property type="molecule type" value="Genomic_DNA"/>
</dbReference>
<sequence length="298" mass="33910">MKDLGNAKRILGMDIYRDRGKGELWLTQKNYLDKLLKRFQMDNSKPVTIPLAQQFKLSKDQSPNDEDQRKEMNKIPYASIIGSVMYAMVCTRPDLGHAISVVSRFMADPGIEHWHALKWILRYLKGTTDYGILFRREQGLHGDQLVGFSDSDYAVSYDTRKSQSGYVFTLYGSTISWRSCLQPVVALSTTEAEYIALAEAVKESFWLKGVLKDFGIDQKAVEIKCDSASAICLTKHQTFHVRSKHVDIRLHFIRDEVNKGSVRVSKVSTDDNASDMLTKAIPSSKLKYCLELINLIQK</sequence>
<accession>A0ABD1ICY0</accession>
<dbReference type="AlphaFoldDB" id="A0ABD1ICY0"/>
<keyword evidence="2" id="KW-1185">Reference proteome</keyword>
<reference evidence="1 2" key="1">
    <citation type="submission" date="2024-06" db="EMBL/GenBank/DDBJ databases">
        <title>A chromosome level genome sequence of Diviner's sage (Salvia divinorum).</title>
        <authorList>
            <person name="Ford S.A."/>
            <person name="Ro D.-K."/>
            <person name="Ness R.W."/>
            <person name="Phillips M.A."/>
        </authorList>
    </citation>
    <scope>NUCLEOTIDE SEQUENCE [LARGE SCALE GENOMIC DNA]</scope>
    <source>
        <strain evidence="1">SAF-2024a</strain>
        <tissue evidence="1">Leaf</tissue>
    </source>
</reference>
<comment type="caution">
    <text evidence="1">The sequence shown here is derived from an EMBL/GenBank/DDBJ whole genome shotgun (WGS) entry which is preliminary data.</text>
</comment>
<dbReference type="PANTHER" id="PTHR11439:SF467">
    <property type="entry name" value="INTEGRASE CATALYTIC DOMAIN-CONTAINING PROTEIN"/>
    <property type="match status" value="1"/>
</dbReference>
<dbReference type="Proteomes" id="UP001567538">
    <property type="component" value="Unassembled WGS sequence"/>
</dbReference>
<dbReference type="CDD" id="cd09272">
    <property type="entry name" value="RNase_HI_RT_Ty1"/>
    <property type="match status" value="1"/>
</dbReference>